<dbReference type="Gene3D" id="1.10.10.1100">
    <property type="entry name" value="BFD-like [2Fe-2S]-binding domain"/>
    <property type="match status" value="1"/>
</dbReference>
<keyword evidence="2" id="KW-0349">Heme</keyword>
<accession>A0ABY7X3V3</accession>
<dbReference type="PANTHER" id="PTHR43809:SF1">
    <property type="entry name" value="NITRITE REDUCTASE (NADH) LARGE SUBUNIT"/>
    <property type="match status" value="1"/>
</dbReference>
<dbReference type="Proteomes" id="UP001221519">
    <property type="component" value="Chromosome"/>
</dbReference>
<evidence type="ECO:0000256" key="1">
    <source>
        <dbReference type="ARBA" id="ARBA00001966"/>
    </source>
</evidence>
<evidence type="ECO:0000256" key="5">
    <source>
        <dbReference type="ARBA" id="ARBA00023004"/>
    </source>
</evidence>
<evidence type="ECO:0000313" key="8">
    <source>
        <dbReference type="EMBL" id="WDI00528.1"/>
    </source>
</evidence>
<keyword evidence="9" id="KW-1185">Reference proteome</keyword>
<dbReference type="Gene3D" id="3.30.413.10">
    <property type="entry name" value="Sulfite Reductase Hemoprotein, domain 1"/>
    <property type="match status" value="1"/>
</dbReference>
<evidence type="ECO:0000256" key="3">
    <source>
        <dbReference type="ARBA" id="ARBA00022723"/>
    </source>
</evidence>
<evidence type="ECO:0000259" key="7">
    <source>
        <dbReference type="Pfam" id="PF04324"/>
    </source>
</evidence>
<reference evidence="8 9" key="1">
    <citation type="submission" date="2023-02" db="EMBL/GenBank/DDBJ databases">
        <title>Pathogen: clinical or host-associated sample.</title>
        <authorList>
            <person name="Hergert J."/>
            <person name="Casey R."/>
            <person name="Wagner J."/>
            <person name="Young E.L."/>
            <person name="Oakeson K.F."/>
        </authorList>
    </citation>
    <scope>NUCLEOTIDE SEQUENCE [LARGE SCALE GENOMIC DNA]</scope>
    <source>
        <strain evidence="8 9">2022CK-00829</strain>
    </source>
</reference>
<feature type="domain" description="BFD-like [2Fe-2S]-binding" evidence="7">
    <location>
        <begin position="40"/>
        <end position="87"/>
    </location>
</feature>
<dbReference type="InterPro" id="IPR007419">
    <property type="entry name" value="BFD-like_2Fe2S-bd_dom"/>
</dbReference>
<gene>
    <name evidence="8" type="ORF">PUW25_14655</name>
</gene>
<dbReference type="Pfam" id="PF04324">
    <property type="entry name" value="Fer2_BFD"/>
    <property type="match status" value="1"/>
</dbReference>
<name>A0ABY7X3V3_9BACL</name>
<dbReference type="PANTHER" id="PTHR43809">
    <property type="entry name" value="NITRITE REDUCTASE (NADH) LARGE SUBUNIT"/>
    <property type="match status" value="1"/>
</dbReference>
<protein>
    <submittedName>
        <fullName evidence="8">(2Fe-2S)-binding protein</fullName>
    </submittedName>
</protein>
<dbReference type="InterPro" id="IPR052034">
    <property type="entry name" value="NasD-like"/>
</dbReference>
<evidence type="ECO:0000256" key="4">
    <source>
        <dbReference type="ARBA" id="ARBA00023002"/>
    </source>
</evidence>
<evidence type="ECO:0000256" key="6">
    <source>
        <dbReference type="ARBA" id="ARBA00023014"/>
    </source>
</evidence>
<dbReference type="InterPro" id="IPR045854">
    <property type="entry name" value="NO2/SO3_Rdtase_4Fe4S_sf"/>
</dbReference>
<evidence type="ECO:0000256" key="2">
    <source>
        <dbReference type="ARBA" id="ARBA00022617"/>
    </source>
</evidence>
<proteinExistence type="predicted"/>
<comment type="cofactor">
    <cofactor evidence="1">
        <name>[4Fe-4S] cluster</name>
        <dbReference type="ChEBI" id="CHEBI:49883"/>
    </cofactor>
</comment>
<organism evidence="8 9">
    <name type="scientific">Paenibacillus urinalis</name>
    <dbReference type="NCBI Taxonomy" id="521520"/>
    <lineage>
        <taxon>Bacteria</taxon>
        <taxon>Bacillati</taxon>
        <taxon>Bacillota</taxon>
        <taxon>Bacilli</taxon>
        <taxon>Bacillales</taxon>
        <taxon>Paenibacillaceae</taxon>
        <taxon>Paenibacillus</taxon>
    </lineage>
</organism>
<keyword evidence="6" id="KW-0411">Iron-sulfur</keyword>
<keyword evidence="3" id="KW-0479">Metal-binding</keyword>
<dbReference type="SUPFAM" id="SSF56014">
    <property type="entry name" value="Nitrite and sulphite reductase 4Fe-4S domain-like"/>
    <property type="match status" value="1"/>
</dbReference>
<dbReference type="EMBL" id="CP118108">
    <property type="protein sequence ID" value="WDI00528.1"/>
    <property type="molecule type" value="Genomic_DNA"/>
</dbReference>
<sequence>MLGYIKRQADAHELAAIKPAPAGENRMEALVAAMPGGETVCACNQVSKSAIMKVMEKDGLTTADEVKQKTKASGSCGGCRPMLEALVKVTLSGASAPTSGMELESATDHSICPCMTTGHEELIQLISTTGTESSEEVRELLDLTTDTDGCRTCEETIAYYIQRNRSQGTEHPSLPIDTFDEFISWCAEQPVPSTIYAAASEEAESVFGILLHDIAVQSCPAGYEIYVGGHARHPVTEGQLLCITDTREEAIRAAQFTVELYSTEGWFNEKTWEWVERAGIGSIRERVMGLEHRLLEFA</sequence>
<keyword evidence="5" id="KW-0408">Iron</keyword>
<evidence type="ECO:0000313" key="9">
    <source>
        <dbReference type="Proteomes" id="UP001221519"/>
    </source>
</evidence>
<keyword evidence="4" id="KW-0560">Oxidoreductase</keyword>
<dbReference type="InterPro" id="IPR041854">
    <property type="entry name" value="BFD-like_2Fe2S-bd_dom_sf"/>
</dbReference>